<dbReference type="OrthoDB" id="8900094at2"/>
<name>A0A127JT88_9BURK</name>
<dbReference type="Gene3D" id="2.60.120.10">
    <property type="entry name" value="Jelly Rolls"/>
    <property type="match status" value="1"/>
</dbReference>
<dbReference type="InterPro" id="IPR050397">
    <property type="entry name" value="Env_Response_Regulators"/>
</dbReference>
<keyword evidence="3" id="KW-1185">Reference proteome</keyword>
<dbReference type="CDD" id="cd00038">
    <property type="entry name" value="CAP_ED"/>
    <property type="match status" value="1"/>
</dbReference>
<dbReference type="Pfam" id="PF00027">
    <property type="entry name" value="cNMP_binding"/>
    <property type="match status" value="1"/>
</dbReference>
<evidence type="ECO:0000259" key="1">
    <source>
        <dbReference type="PROSITE" id="PS50042"/>
    </source>
</evidence>
<proteinExistence type="predicted"/>
<evidence type="ECO:0000313" key="2">
    <source>
        <dbReference type="EMBL" id="AMO23231.1"/>
    </source>
</evidence>
<dbReference type="InterPro" id="IPR000595">
    <property type="entry name" value="cNMP-bd_dom"/>
</dbReference>
<organism evidence="2 3">
    <name type="scientific">Ramlibacter tataouinensis</name>
    <dbReference type="NCBI Taxonomy" id="94132"/>
    <lineage>
        <taxon>Bacteria</taxon>
        <taxon>Pseudomonadati</taxon>
        <taxon>Pseudomonadota</taxon>
        <taxon>Betaproteobacteria</taxon>
        <taxon>Burkholderiales</taxon>
        <taxon>Comamonadaceae</taxon>
        <taxon>Ramlibacter</taxon>
    </lineage>
</organism>
<evidence type="ECO:0000313" key="3">
    <source>
        <dbReference type="Proteomes" id="UP000070433"/>
    </source>
</evidence>
<feature type="domain" description="Cyclic nucleotide-binding" evidence="1">
    <location>
        <begin position="29"/>
        <end position="130"/>
    </location>
</feature>
<dbReference type="SMART" id="SM00100">
    <property type="entry name" value="cNMP"/>
    <property type="match status" value="1"/>
</dbReference>
<dbReference type="PROSITE" id="PS50042">
    <property type="entry name" value="CNMP_BINDING_3"/>
    <property type="match status" value="1"/>
</dbReference>
<reference evidence="2 3" key="1">
    <citation type="journal article" date="2014" name="Int. J. Syst. Evol. Microbiol.">
        <title>Ramlibacter solisilvae sp. nov., isolated from forest soil, and emended description of the genus Ramlibacter.</title>
        <authorList>
            <person name="Lee H.J."/>
            <person name="Lee S.H."/>
            <person name="Lee S.S."/>
            <person name="Lee J.S."/>
            <person name="Kim Y."/>
            <person name="Kim S.C."/>
            <person name="Jeon C.O."/>
        </authorList>
    </citation>
    <scope>NUCLEOTIDE SEQUENCE [LARGE SCALE GENOMIC DNA]</scope>
    <source>
        <strain evidence="2 3">5-10</strain>
    </source>
</reference>
<dbReference type="GO" id="GO:0005829">
    <property type="term" value="C:cytosol"/>
    <property type="evidence" value="ECO:0007669"/>
    <property type="project" value="TreeGrafter"/>
</dbReference>
<dbReference type="AlphaFoldDB" id="A0A127JT88"/>
<dbReference type="EMBL" id="CP010951">
    <property type="protein sequence ID" value="AMO23231.1"/>
    <property type="molecule type" value="Genomic_DNA"/>
</dbReference>
<dbReference type="RefSeq" id="WP_061498972.1">
    <property type="nucleotide sequence ID" value="NZ_CP010951.1"/>
</dbReference>
<protein>
    <submittedName>
        <fullName evidence="2">Crp/Fnr family transcriptional regulator</fullName>
    </submittedName>
</protein>
<dbReference type="SUPFAM" id="SSF51206">
    <property type="entry name" value="cAMP-binding domain-like"/>
    <property type="match status" value="1"/>
</dbReference>
<sequence length="163" mass="17754">MNAPLRNPIKFEVQSLVQAITHNHSGDSFAPTLTAAQWDILGSYLQPFAFNRGQVLIAQNGTDRTLYLVESGNLSVHYEDSKGRVRMAMVGPGSAVGEGGFFSRQPRTATVQAALASKVWCLTSMRFTELSNRNPQIALEIAMALGGLVARRLANKPRRIAVV</sequence>
<dbReference type="GO" id="GO:0003700">
    <property type="term" value="F:DNA-binding transcription factor activity"/>
    <property type="evidence" value="ECO:0007669"/>
    <property type="project" value="TreeGrafter"/>
</dbReference>
<dbReference type="PANTHER" id="PTHR24567:SF68">
    <property type="entry name" value="DNA-BINDING TRANSCRIPTIONAL DUAL REGULATOR CRP"/>
    <property type="match status" value="1"/>
</dbReference>
<dbReference type="InterPro" id="IPR014710">
    <property type="entry name" value="RmlC-like_jellyroll"/>
</dbReference>
<accession>A0A127JT88</accession>
<dbReference type="InterPro" id="IPR018490">
    <property type="entry name" value="cNMP-bd_dom_sf"/>
</dbReference>
<gene>
    <name evidence="2" type="ORF">UC35_10420</name>
</gene>
<dbReference type="Proteomes" id="UP000070433">
    <property type="component" value="Chromosome"/>
</dbReference>
<dbReference type="PANTHER" id="PTHR24567">
    <property type="entry name" value="CRP FAMILY TRANSCRIPTIONAL REGULATORY PROTEIN"/>
    <property type="match status" value="1"/>
</dbReference>